<comment type="subcellular location">
    <subcellularLocation>
        <location evidence="1">Membrane</location>
        <topology evidence="1">Multi-pass membrane protein</topology>
    </subcellularLocation>
</comment>
<feature type="transmembrane region" description="Helical" evidence="6">
    <location>
        <begin position="264"/>
        <end position="281"/>
    </location>
</feature>
<protein>
    <recommendedName>
        <fullName evidence="7">Major facilitator superfamily (MFS) profile domain-containing protein</fullName>
    </recommendedName>
</protein>
<keyword evidence="9" id="KW-1185">Reference proteome</keyword>
<gene>
    <name evidence="8" type="ORF">SAPINGB_P003889</name>
</gene>
<feature type="region of interest" description="Disordered" evidence="5">
    <location>
        <begin position="1"/>
        <end position="22"/>
    </location>
</feature>
<keyword evidence="4 6" id="KW-0472">Membrane</keyword>
<dbReference type="PANTHER" id="PTHR23502">
    <property type="entry name" value="MAJOR FACILITATOR SUPERFAMILY"/>
    <property type="match status" value="1"/>
</dbReference>
<evidence type="ECO:0000256" key="3">
    <source>
        <dbReference type="ARBA" id="ARBA00022989"/>
    </source>
</evidence>
<proteinExistence type="predicted"/>
<evidence type="ECO:0000256" key="1">
    <source>
        <dbReference type="ARBA" id="ARBA00004141"/>
    </source>
</evidence>
<feature type="transmembrane region" description="Helical" evidence="6">
    <location>
        <begin position="106"/>
        <end position="129"/>
    </location>
</feature>
<dbReference type="SUPFAM" id="SSF103473">
    <property type="entry name" value="MFS general substrate transporter"/>
    <property type="match status" value="1"/>
</dbReference>
<sequence>MLNKLDTKQIHNTLPNSSHSIDITPNNSLTVQNLYQDTHEDVENPLECSVDDTLKTSGKFETSIKSSNSQEPTIIPRHDRRGLFSNLILLDELANPIEYGSLKKTFILIIIAYAAIIGPMGGSVFLPAIEEICTEMKVGKDVVNISYGIYVLSLAFFPLWWSSFSEQFGRRNIYIVSFVAYLCFLVGCALVKNIGSLMALRFLAGGCAASVQAVGAGTLADIYIPTERGSAMGYFYLGPLLGPMLGPIFGGLIVERWGWRGTQWFLVIITGSIILSIVFFLPETLHRRVRSTSTPITSAKDLENNPVDTANLEKSQKENPDLSPFSKNSLLIQEPSSLNTKKVLEPSRQKECINSKRRMSISSLMSQLPVDDLDNSNVGDTFLPMIPSPSRVLEMEPEASNLNFQESDNKNTITDLEYQVSELEKTQKIKTTASEKERRLLNSSGQVDFQSLRFNEKLEWLIIRPLFTFRFLQYPPVTLTIIYGSICFMVLYFLNVGIETLYSASPYEFNSIYVGLCYIPNSIGYIISSIVAGRYSDFVVRREKKKLGYFNAESRFAEHVLLAMILYPISIILFGWTAYYKLHWVVPLVGSFLFGLSSMVVLGNSATYLIDALPGRGSSGIALNNFVRFIFAAIATFVAEPMKTGMGFGWMYTFLGLLAVVSSIAIFSIRKWGNKWRNEADFEKMYSLICFVLLLLSTIIWGFVATSCFSTSDTFARMHMVNLRYNFNSTLLQEHISTTEIFGNDIKVLVGLKGLCSRDMTAINGVSENLNKGELLCSRGGDISKLHQIPNVTFYDEDTTVIDSFSLYTIASKFKKHASHYGLVLTTCIVNCIALMVLVFYGFIAVSHDNIINYSALILLVIQGLLSFLTAFLISSSIRSFCYILGAGNFHMVNCRGRAMPIGISWLATCASLTVSCFVLILYFRGRDESLKEKAYREGEKVEKV</sequence>
<feature type="domain" description="Major facilitator superfamily (MFS) profile" evidence="7">
    <location>
        <begin position="107"/>
        <end position="674"/>
    </location>
</feature>
<dbReference type="GO" id="GO:0005886">
    <property type="term" value="C:plasma membrane"/>
    <property type="evidence" value="ECO:0007669"/>
    <property type="project" value="TreeGrafter"/>
</dbReference>
<feature type="transmembrane region" description="Helical" evidence="6">
    <location>
        <begin position="584"/>
        <end position="609"/>
    </location>
</feature>
<dbReference type="EMBL" id="CABVLU010000003">
    <property type="protein sequence ID" value="VVT54065.1"/>
    <property type="molecule type" value="Genomic_DNA"/>
</dbReference>
<dbReference type="RefSeq" id="XP_031854495.1">
    <property type="nucleotide sequence ID" value="XM_031998604.1"/>
</dbReference>
<dbReference type="PROSITE" id="PS50850">
    <property type="entry name" value="MFS"/>
    <property type="match status" value="1"/>
</dbReference>
<dbReference type="Pfam" id="PF07690">
    <property type="entry name" value="MFS_1"/>
    <property type="match status" value="1"/>
</dbReference>
<feature type="transmembrane region" description="Helical" evidence="6">
    <location>
        <begin position="141"/>
        <end position="161"/>
    </location>
</feature>
<dbReference type="Proteomes" id="UP000398389">
    <property type="component" value="Unassembled WGS sequence"/>
</dbReference>
<evidence type="ECO:0000259" key="7">
    <source>
        <dbReference type="PROSITE" id="PS50850"/>
    </source>
</evidence>
<feature type="transmembrane region" description="Helical" evidence="6">
    <location>
        <begin position="471"/>
        <end position="492"/>
    </location>
</feature>
<feature type="transmembrane region" description="Helical" evidence="6">
    <location>
        <begin position="173"/>
        <end position="192"/>
    </location>
</feature>
<feature type="transmembrane region" description="Helical" evidence="6">
    <location>
        <begin position="512"/>
        <end position="535"/>
    </location>
</feature>
<dbReference type="Gene3D" id="1.20.1250.20">
    <property type="entry name" value="MFS general substrate transporter like domains"/>
    <property type="match status" value="1"/>
</dbReference>
<dbReference type="AlphaFoldDB" id="A0A5E8BZ38"/>
<dbReference type="GeneID" id="43582704"/>
<feature type="transmembrane region" description="Helical" evidence="6">
    <location>
        <begin position="856"/>
        <end position="878"/>
    </location>
</feature>
<feature type="transmembrane region" description="Helical" evidence="6">
    <location>
        <begin position="685"/>
        <end position="704"/>
    </location>
</feature>
<dbReference type="CDD" id="cd17323">
    <property type="entry name" value="MFS_Tpo1_MDR_like"/>
    <property type="match status" value="1"/>
</dbReference>
<dbReference type="PANTHER" id="PTHR23502:SF5">
    <property type="entry name" value="QUINIDINE RESISTANCE PROTEIN 3"/>
    <property type="match status" value="1"/>
</dbReference>
<feature type="transmembrane region" description="Helical" evidence="6">
    <location>
        <begin position="898"/>
        <end position="924"/>
    </location>
</feature>
<dbReference type="InterPro" id="IPR020846">
    <property type="entry name" value="MFS_dom"/>
</dbReference>
<evidence type="ECO:0000256" key="2">
    <source>
        <dbReference type="ARBA" id="ARBA00022692"/>
    </source>
</evidence>
<feature type="transmembrane region" description="Helical" evidence="6">
    <location>
        <begin position="621"/>
        <end position="639"/>
    </location>
</feature>
<evidence type="ECO:0000256" key="6">
    <source>
        <dbReference type="SAM" id="Phobius"/>
    </source>
</evidence>
<name>A0A5E8BZ38_9ASCO</name>
<reference evidence="8 9" key="1">
    <citation type="submission" date="2019-09" db="EMBL/GenBank/DDBJ databases">
        <authorList>
            <person name="Brejova B."/>
        </authorList>
    </citation>
    <scope>NUCLEOTIDE SEQUENCE [LARGE SCALE GENOMIC DNA]</scope>
</reference>
<dbReference type="OrthoDB" id="3936150at2759"/>
<keyword evidence="3 6" id="KW-1133">Transmembrane helix</keyword>
<feature type="transmembrane region" description="Helical" evidence="6">
    <location>
        <begin position="556"/>
        <end position="578"/>
    </location>
</feature>
<dbReference type="Gene3D" id="1.20.1720.10">
    <property type="entry name" value="Multidrug resistance protein D"/>
    <property type="match status" value="1"/>
</dbReference>
<evidence type="ECO:0000313" key="9">
    <source>
        <dbReference type="Proteomes" id="UP000398389"/>
    </source>
</evidence>
<feature type="transmembrane region" description="Helical" evidence="6">
    <location>
        <begin position="198"/>
        <end position="222"/>
    </location>
</feature>
<dbReference type="InterPro" id="IPR036259">
    <property type="entry name" value="MFS_trans_sf"/>
</dbReference>
<evidence type="ECO:0000256" key="4">
    <source>
        <dbReference type="ARBA" id="ARBA00023136"/>
    </source>
</evidence>
<dbReference type="GO" id="GO:0015203">
    <property type="term" value="F:polyamine transmembrane transporter activity"/>
    <property type="evidence" value="ECO:0007669"/>
    <property type="project" value="TreeGrafter"/>
</dbReference>
<dbReference type="GO" id="GO:0010509">
    <property type="term" value="P:intracellular polyamine homeostasis"/>
    <property type="evidence" value="ECO:0007669"/>
    <property type="project" value="TreeGrafter"/>
</dbReference>
<feature type="transmembrane region" description="Helical" evidence="6">
    <location>
        <begin position="821"/>
        <end position="844"/>
    </location>
</feature>
<feature type="transmembrane region" description="Helical" evidence="6">
    <location>
        <begin position="651"/>
        <end position="673"/>
    </location>
</feature>
<feature type="transmembrane region" description="Helical" evidence="6">
    <location>
        <begin position="234"/>
        <end position="252"/>
    </location>
</feature>
<evidence type="ECO:0000256" key="5">
    <source>
        <dbReference type="SAM" id="MobiDB-lite"/>
    </source>
</evidence>
<keyword evidence="2 6" id="KW-0812">Transmembrane</keyword>
<evidence type="ECO:0000313" key="8">
    <source>
        <dbReference type="EMBL" id="VVT54065.1"/>
    </source>
</evidence>
<organism evidence="8 9">
    <name type="scientific">Magnusiomyces paraingens</name>
    <dbReference type="NCBI Taxonomy" id="2606893"/>
    <lineage>
        <taxon>Eukaryota</taxon>
        <taxon>Fungi</taxon>
        <taxon>Dikarya</taxon>
        <taxon>Ascomycota</taxon>
        <taxon>Saccharomycotina</taxon>
        <taxon>Dipodascomycetes</taxon>
        <taxon>Dipodascales</taxon>
        <taxon>Dipodascaceae</taxon>
        <taxon>Magnusiomyces</taxon>
    </lineage>
</organism>
<feature type="compositionally biased region" description="Polar residues" evidence="5">
    <location>
        <begin position="10"/>
        <end position="22"/>
    </location>
</feature>
<accession>A0A5E8BZ38</accession>
<dbReference type="InterPro" id="IPR011701">
    <property type="entry name" value="MFS"/>
</dbReference>